<dbReference type="Proteomes" id="UP000055024">
    <property type="component" value="Unassembled WGS sequence"/>
</dbReference>
<protein>
    <submittedName>
        <fullName evidence="1">Uncharacterized protein</fullName>
    </submittedName>
</protein>
<comment type="caution">
    <text evidence="1">The sequence shown here is derived from an EMBL/GenBank/DDBJ whole genome shotgun (WGS) entry which is preliminary data.</text>
</comment>
<sequence>MSSFKTTMNDVDRKADWRNKKGCCERTVYSSCGRMIPESMIRLATDPNISGSAECALPG</sequence>
<dbReference type="AlphaFoldDB" id="A0A0V1H4I7"/>
<reference evidence="1 2" key="1">
    <citation type="submission" date="2015-01" db="EMBL/GenBank/DDBJ databases">
        <title>Evolution of Trichinella species and genotypes.</title>
        <authorList>
            <person name="Korhonen P.K."/>
            <person name="Edoardo P."/>
            <person name="Giuseppe L.R."/>
            <person name="Gasser R.B."/>
        </authorList>
    </citation>
    <scope>NUCLEOTIDE SEQUENCE [LARGE SCALE GENOMIC DNA]</scope>
    <source>
        <strain evidence="1">ISS1029</strain>
    </source>
</reference>
<dbReference type="EMBL" id="JYDP01000136">
    <property type="protein sequence ID" value="KRZ05576.1"/>
    <property type="molecule type" value="Genomic_DNA"/>
</dbReference>
<gene>
    <name evidence="1" type="ORF">T11_6226</name>
</gene>
<name>A0A0V1H4I7_9BILA</name>
<proteinExistence type="predicted"/>
<organism evidence="1 2">
    <name type="scientific">Trichinella zimbabwensis</name>
    <dbReference type="NCBI Taxonomy" id="268475"/>
    <lineage>
        <taxon>Eukaryota</taxon>
        <taxon>Metazoa</taxon>
        <taxon>Ecdysozoa</taxon>
        <taxon>Nematoda</taxon>
        <taxon>Enoplea</taxon>
        <taxon>Dorylaimia</taxon>
        <taxon>Trichinellida</taxon>
        <taxon>Trichinellidae</taxon>
        <taxon>Trichinella</taxon>
    </lineage>
</organism>
<keyword evidence="2" id="KW-1185">Reference proteome</keyword>
<evidence type="ECO:0000313" key="1">
    <source>
        <dbReference type="EMBL" id="KRZ05576.1"/>
    </source>
</evidence>
<accession>A0A0V1H4I7</accession>
<evidence type="ECO:0000313" key="2">
    <source>
        <dbReference type="Proteomes" id="UP000055024"/>
    </source>
</evidence>